<proteinExistence type="predicted"/>
<keyword evidence="2" id="KW-1185">Reference proteome</keyword>
<keyword evidence="1" id="KW-0966">Cell projection</keyword>
<protein>
    <submittedName>
        <fullName evidence="1">Flagellar FlhE</fullName>
    </submittedName>
</protein>
<evidence type="ECO:0000313" key="1">
    <source>
        <dbReference type="EMBL" id="QTP55334.1"/>
    </source>
</evidence>
<evidence type="ECO:0000313" key="2">
    <source>
        <dbReference type="Proteomes" id="UP000671868"/>
    </source>
</evidence>
<keyword evidence="1" id="KW-0282">Flagellum</keyword>
<dbReference type="InterPro" id="IPR009420">
    <property type="entry name" value="FlhE"/>
</dbReference>
<dbReference type="RefSeq" id="WP_209537522.1">
    <property type="nucleotide sequence ID" value="NZ_CP053381.1"/>
</dbReference>
<gene>
    <name evidence="1" type="ORF">HNO51_11955</name>
</gene>
<organism evidence="1 2">
    <name type="scientific">Billgrantia sulfidoxydans</name>
    <dbReference type="NCBI Taxonomy" id="2733484"/>
    <lineage>
        <taxon>Bacteria</taxon>
        <taxon>Pseudomonadati</taxon>
        <taxon>Pseudomonadota</taxon>
        <taxon>Gammaproteobacteria</taxon>
        <taxon>Oceanospirillales</taxon>
        <taxon>Halomonadaceae</taxon>
        <taxon>Billgrantia</taxon>
    </lineage>
</organism>
<name>A0ABX7W8M5_9GAMM</name>
<accession>A0ABX7W8M5</accession>
<keyword evidence="1" id="KW-0969">Cilium</keyword>
<dbReference type="Proteomes" id="UP000671868">
    <property type="component" value="Chromosome"/>
</dbReference>
<dbReference type="Pfam" id="PF06366">
    <property type="entry name" value="FlhE"/>
    <property type="match status" value="1"/>
</dbReference>
<reference evidence="1 2" key="1">
    <citation type="journal article" date="2021" name="Front. Microbiol.">
        <title>Aerobic Denitrification and Heterotrophic Sulfur Oxidation in the Genus Halomonas Revealed by Six Novel Species Characterizations and Genome-Based Analysis.</title>
        <authorList>
            <person name="Wang L."/>
            <person name="Shao Z."/>
        </authorList>
    </citation>
    <scope>NUCLEOTIDE SEQUENCE [LARGE SCALE GENOMIC DNA]</scope>
    <source>
        <strain evidence="1 2">MCCC 1A11059</strain>
    </source>
</reference>
<sequence>MIPRASHWLAAIALGGWLGGAQASGSWVASAPSLLVATADRPMASAALLPPSPELASGQVMGRVGWHYQPPVGSAVNAWLCHPGSCLRLPGPRGQTDGLAGLPADTPLYFQFSLQDRRQRAATLQGLQVIVNHEHLPRP</sequence>
<dbReference type="EMBL" id="CP053381">
    <property type="protein sequence ID" value="QTP55334.1"/>
    <property type="molecule type" value="Genomic_DNA"/>
</dbReference>